<reference evidence="2" key="1">
    <citation type="submission" date="2020-03" db="EMBL/GenBank/DDBJ databases">
        <title>The deep terrestrial virosphere.</title>
        <authorList>
            <person name="Holmfeldt K."/>
            <person name="Nilsson E."/>
            <person name="Simone D."/>
            <person name="Lopez-Fernandez M."/>
            <person name="Wu X."/>
            <person name="de Brujin I."/>
            <person name="Lundin D."/>
            <person name="Andersson A."/>
            <person name="Bertilsson S."/>
            <person name="Dopson M."/>
        </authorList>
    </citation>
    <scope>NUCLEOTIDE SEQUENCE</scope>
    <source>
        <strain evidence="2">MM415A02046</strain>
        <strain evidence="1">MM415B01405</strain>
    </source>
</reference>
<organism evidence="2">
    <name type="scientific">viral metagenome</name>
    <dbReference type="NCBI Taxonomy" id="1070528"/>
    <lineage>
        <taxon>unclassified sequences</taxon>
        <taxon>metagenomes</taxon>
        <taxon>organismal metagenomes</taxon>
    </lineage>
</organism>
<dbReference type="EMBL" id="MT141340">
    <property type="protein sequence ID" value="QJA58809.1"/>
    <property type="molecule type" value="Genomic_DNA"/>
</dbReference>
<gene>
    <name evidence="2" type="ORF">MM415A02046_0004</name>
    <name evidence="1" type="ORF">MM415B01405_0004</name>
</gene>
<proteinExistence type="predicted"/>
<name>A0A6M3JWL2_9ZZZZ</name>
<sequence>MDQLNDEFEIKISGLKCVFCKEETYLSIGIPYPNIPQDEVILCKDFTVPVCEECDSKYVEGREDEFVKEMQERFLKRREKNHERRSDSGKGKPFT</sequence>
<dbReference type="EMBL" id="MT142090">
    <property type="protein sequence ID" value="QJA74324.1"/>
    <property type="molecule type" value="Genomic_DNA"/>
</dbReference>
<protein>
    <submittedName>
        <fullName evidence="2">Uncharacterized protein</fullName>
    </submittedName>
</protein>
<evidence type="ECO:0000313" key="2">
    <source>
        <dbReference type="EMBL" id="QJA74324.1"/>
    </source>
</evidence>
<evidence type="ECO:0000313" key="1">
    <source>
        <dbReference type="EMBL" id="QJA58809.1"/>
    </source>
</evidence>
<dbReference type="AlphaFoldDB" id="A0A6M3JWL2"/>
<accession>A0A6M3JWL2</accession>